<evidence type="ECO:0000313" key="1">
    <source>
        <dbReference type="EMBL" id="KAJ9102389.1"/>
    </source>
</evidence>
<organism evidence="1 2">
    <name type="scientific">Naganishia friedmannii</name>
    <dbReference type="NCBI Taxonomy" id="89922"/>
    <lineage>
        <taxon>Eukaryota</taxon>
        <taxon>Fungi</taxon>
        <taxon>Dikarya</taxon>
        <taxon>Basidiomycota</taxon>
        <taxon>Agaricomycotina</taxon>
        <taxon>Tremellomycetes</taxon>
        <taxon>Filobasidiales</taxon>
        <taxon>Filobasidiaceae</taxon>
        <taxon>Naganishia</taxon>
    </lineage>
</organism>
<evidence type="ECO:0000313" key="2">
    <source>
        <dbReference type="Proteomes" id="UP001227268"/>
    </source>
</evidence>
<keyword evidence="2" id="KW-1185">Reference proteome</keyword>
<sequence>MEPTKQQTTAFFAHVKAQKANKMCFDCSAKNPTWASVPFGIYICLDCSSVHRNMGVHISFVRSTNLDTWSLNQLRTMKVGGNASAADFFTRHGGSHLLSSNDAKGRYSSAVAQKYKEELERRRKDDERKFPEGIVLDGVDLHATGKPMNGSRAGTPVGSTSGAEAGDDFFSSWDKPASSTAASSKPATPTGVPGIGMGVGRTTSAPRTVTSSALRSGNSTPGIGGVRKPTATRLSSTGPSNTSASAAPAAPGLKTSRLGAKKAAAPINFEEAQRKALEEEERIKRLGYDKKREEDEQRERDKREAEARKTAASQNNSRSSTPLNATRTPAQSQPKQPVRLGFGATVGAPAAAAPSKSNSKSYSEQDNNNGYASSKFGGQKGISSEQFFNRGSYDPAASAEAKQRSSQFAGATAISSSAYFGREEEEEEMEADESGLLGELGGGEGVAAIERGLRDIAGRVMANPDVQNLGDSIRTGALKASTTKLGVLARDLC</sequence>
<comment type="caution">
    <text evidence="1">The sequence shown here is derived from an EMBL/GenBank/DDBJ whole genome shotgun (WGS) entry which is preliminary data.</text>
</comment>
<protein>
    <submittedName>
        <fullName evidence="1">Uncharacterized protein</fullName>
    </submittedName>
</protein>
<dbReference type="EMBL" id="JASBWT010000008">
    <property type="protein sequence ID" value="KAJ9102389.1"/>
    <property type="molecule type" value="Genomic_DNA"/>
</dbReference>
<proteinExistence type="predicted"/>
<reference evidence="1" key="1">
    <citation type="submission" date="2023-04" db="EMBL/GenBank/DDBJ databases">
        <title>Draft Genome sequencing of Naganishia species isolated from polar environments using Oxford Nanopore Technology.</title>
        <authorList>
            <person name="Leo P."/>
            <person name="Venkateswaran K."/>
        </authorList>
    </citation>
    <scope>NUCLEOTIDE SEQUENCE</scope>
    <source>
        <strain evidence="1">MNA-CCFEE 5423</strain>
    </source>
</reference>
<gene>
    <name evidence="1" type="ORF">QFC21_002789</name>
</gene>
<accession>A0ACC2VTR4</accession>
<name>A0ACC2VTR4_9TREE</name>
<dbReference type="Proteomes" id="UP001227268">
    <property type="component" value="Unassembled WGS sequence"/>
</dbReference>